<evidence type="ECO:0000256" key="2">
    <source>
        <dbReference type="ARBA" id="ARBA00023277"/>
    </source>
</evidence>
<dbReference type="Pfam" id="PF01261">
    <property type="entry name" value="AP_endonuc_2"/>
    <property type="match status" value="1"/>
</dbReference>
<organism evidence="6 7">
    <name type="scientific">Microbacterium saperdae</name>
    <dbReference type="NCBI Taxonomy" id="69368"/>
    <lineage>
        <taxon>Bacteria</taxon>
        <taxon>Bacillati</taxon>
        <taxon>Actinomycetota</taxon>
        <taxon>Actinomycetes</taxon>
        <taxon>Micrococcales</taxon>
        <taxon>Microbacteriaceae</taxon>
        <taxon>Microbacterium</taxon>
    </lineage>
</organism>
<dbReference type="OrthoDB" id="9786584at2"/>
<comment type="caution">
    <text evidence="6">The sequence shown here is derived from an EMBL/GenBank/DDBJ whole genome shotgun (WGS) entry which is preliminary data.</text>
</comment>
<feature type="active site" description="Proton donor/acceptor" evidence="4">
    <location>
        <position position="147"/>
    </location>
</feature>
<dbReference type="GO" id="GO:0046487">
    <property type="term" value="P:glyoxylate metabolic process"/>
    <property type="evidence" value="ECO:0007669"/>
    <property type="project" value="TreeGrafter"/>
</dbReference>
<dbReference type="RefSeq" id="WP_141873023.1">
    <property type="nucleotide sequence ID" value="NZ_VFOX01000001.1"/>
</dbReference>
<keyword evidence="7" id="KW-1185">Reference proteome</keyword>
<evidence type="ECO:0000256" key="3">
    <source>
        <dbReference type="PIRNR" id="PIRNR006241"/>
    </source>
</evidence>
<evidence type="ECO:0000256" key="1">
    <source>
        <dbReference type="ARBA" id="ARBA00023235"/>
    </source>
</evidence>
<keyword evidence="2" id="KW-0119">Carbohydrate metabolism</keyword>
<dbReference type="InterPro" id="IPR036237">
    <property type="entry name" value="Xyl_isomerase-like_sf"/>
</dbReference>
<evidence type="ECO:0000313" key="7">
    <source>
        <dbReference type="Proteomes" id="UP000317209"/>
    </source>
</evidence>
<dbReference type="InterPro" id="IPR013022">
    <property type="entry name" value="Xyl_isomerase-like_TIM-brl"/>
</dbReference>
<keyword evidence="1 3" id="KW-0413">Isomerase</keyword>
<evidence type="ECO:0000313" key="6">
    <source>
        <dbReference type="EMBL" id="TQL87247.1"/>
    </source>
</evidence>
<feature type="active site" description="Proton donor/acceptor" evidence="4">
    <location>
        <position position="244"/>
    </location>
</feature>
<dbReference type="AlphaFoldDB" id="A0A543BR07"/>
<dbReference type="Proteomes" id="UP000317209">
    <property type="component" value="Unassembled WGS sequence"/>
</dbReference>
<dbReference type="InterPro" id="IPR050417">
    <property type="entry name" value="Sugar_Epim/Isomerase"/>
</dbReference>
<protein>
    <submittedName>
        <fullName evidence="6">Hydroxypyruvate isomerase</fullName>
    </submittedName>
</protein>
<dbReference type="GO" id="GO:0008903">
    <property type="term" value="F:hydroxypyruvate isomerase activity"/>
    <property type="evidence" value="ECO:0007669"/>
    <property type="project" value="TreeGrafter"/>
</dbReference>
<dbReference type="InterPro" id="IPR026040">
    <property type="entry name" value="HyI-like"/>
</dbReference>
<dbReference type="PANTHER" id="PTHR43489">
    <property type="entry name" value="ISOMERASE"/>
    <property type="match status" value="1"/>
</dbReference>
<accession>A0A543BR07</accession>
<evidence type="ECO:0000259" key="5">
    <source>
        <dbReference type="Pfam" id="PF01261"/>
    </source>
</evidence>
<dbReference type="SUPFAM" id="SSF51658">
    <property type="entry name" value="Xylose isomerase-like"/>
    <property type="match status" value="1"/>
</dbReference>
<feature type="domain" description="Xylose isomerase-like TIM barrel" evidence="5">
    <location>
        <begin position="24"/>
        <end position="260"/>
    </location>
</feature>
<proteinExistence type="inferred from homology"/>
<sequence>MTTPLRFDANLKWLFTEHPFEERFDAAARAGFHAVEYPAPYEYAPGRLVELLAQAGLTQILINTPMGPAGSPTRQGLACVPGAEHAFRDGVLRGLEYATALEAPFLHVVGGIIPDDVQRDRAFALYVANIAWAAEQARGTGIRLLLEPQNKRDAPGFILETQAQAAAVVDTVGRDQTGLLMDFYHAQIDEGDLIPTFLAHREQIAHLQIADPPSRHEPGTGEIAFDRIFTAIRDSGYDGWIGCEYQPLTDTATGLGWMKEISA</sequence>
<reference evidence="6 7" key="1">
    <citation type="submission" date="2019-06" db="EMBL/GenBank/DDBJ databases">
        <title>Sequencing the genomes of 1000 actinobacteria strains.</title>
        <authorList>
            <person name="Klenk H.-P."/>
        </authorList>
    </citation>
    <scope>NUCLEOTIDE SEQUENCE [LARGE SCALE GENOMIC DNA]</scope>
    <source>
        <strain evidence="6 7">DSM 20169</strain>
    </source>
</reference>
<name>A0A543BR07_9MICO</name>
<evidence type="ECO:0000256" key="4">
    <source>
        <dbReference type="PIRSR" id="PIRSR006241-50"/>
    </source>
</evidence>
<gene>
    <name evidence="6" type="ORF">FB560_2916</name>
</gene>
<dbReference type="EMBL" id="VFOX01000001">
    <property type="protein sequence ID" value="TQL87247.1"/>
    <property type="molecule type" value="Genomic_DNA"/>
</dbReference>
<dbReference type="Gene3D" id="3.20.20.150">
    <property type="entry name" value="Divalent-metal-dependent TIM barrel enzymes"/>
    <property type="match status" value="1"/>
</dbReference>
<comment type="similarity">
    <text evidence="3">Belongs to the hyi family.</text>
</comment>
<dbReference type="PANTHER" id="PTHR43489:SF6">
    <property type="entry name" value="HYDROXYPYRUVATE ISOMERASE-RELATED"/>
    <property type="match status" value="1"/>
</dbReference>
<keyword evidence="6" id="KW-0670">Pyruvate</keyword>
<dbReference type="PIRSF" id="PIRSF006241">
    <property type="entry name" value="HyI"/>
    <property type="match status" value="1"/>
</dbReference>